<evidence type="ECO:0000313" key="1">
    <source>
        <dbReference type="EMBL" id="CAF4560712.1"/>
    </source>
</evidence>
<dbReference type="Proteomes" id="UP000682733">
    <property type="component" value="Unassembled WGS sequence"/>
</dbReference>
<comment type="caution">
    <text evidence="1">The sequence shown here is derived from an EMBL/GenBank/DDBJ whole genome shotgun (WGS) entry which is preliminary data.</text>
</comment>
<protein>
    <submittedName>
        <fullName evidence="1">Uncharacterized protein</fullName>
    </submittedName>
</protein>
<proteinExistence type="predicted"/>
<dbReference type="AlphaFoldDB" id="A0A8S2YQD7"/>
<dbReference type="EMBL" id="CAJOBA010113529">
    <property type="protein sequence ID" value="CAF4560712.1"/>
    <property type="molecule type" value="Genomic_DNA"/>
</dbReference>
<feature type="non-terminal residue" evidence="1">
    <location>
        <position position="98"/>
    </location>
</feature>
<organism evidence="1 2">
    <name type="scientific">Didymodactylos carnosus</name>
    <dbReference type="NCBI Taxonomy" id="1234261"/>
    <lineage>
        <taxon>Eukaryota</taxon>
        <taxon>Metazoa</taxon>
        <taxon>Spiralia</taxon>
        <taxon>Gnathifera</taxon>
        <taxon>Rotifera</taxon>
        <taxon>Eurotatoria</taxon>
        <taxon>Bdelloidea</taxon>
        <taxon>Philodinida</taxon>
        <taxon>Philodinidae</taxon>
        <taxon>Didymodactylos</taxon>
    </lineage>
</organism>
<evidence type="ECO:0000313" key="2">
    <source>
        <dbReference type="Proteomes" id="UP000682733"/>
    </source>
</evidence>
<accession>A0A8S2YQD7</accession>
<gene>
    <name evidence="1" type="ORF">TMI583_LOCUS49912</name>
</gene>
<reference evidence="1" key="1">
    <citation type="submission" date="2021-02" db="EMBL/GenBank/DDBJ databases">
        <authorList>
            <person name="Nowell W R."/>
        </authorList>
    </citation>
    <scope>NUCLEOTIDE SEQUENCE</scope>
</reference>
<sequence length="98" mass="11475">MEQNNSELTSKYKAKIQLANLDYRSNSELLNKLKAYANNEDGLLEQNYNQLKNIIDQDFQLQEKTLEILHLLKSKHKMTDDLIESIVLLYESTNSKEI</sequence>
<name>A0A8S2YQD7_9BILA</name>